<dbReference type="InterPro" id="IPR020818">
    <property type="entry name" value="Chaperonin_GroES"/>
</dbReference>
<dbReference type="CDD" id="cd00320">
    <property type="entry name" value="cpn10"/>
    <property type="match status" value="1"/>
</dbReference>
<dbReference type="GO" id="GO:0005524">
    <property type="term" value="F:ATP binding"/>
    <property type="evidence" value="ECO:0007669"/>
    <property type="project" value="InterPro"/>
</dbReference>
<dbReference type="EMBL" id="MT144602">
    <property type="protein sequence ID" value="QJH94530.1"/>
    <property type="molecule type" value="Genomic_DNA"/>
</dbReference>
<dbReference type="InterPro" id="IPR011032">
    <property type="entry name" value="GroES-like_sf"/>
</dbReference>
<sequence length="111" mass="12465">MTKESNKMENKIRCQNNNVFIDYENQARKELEEQISKSGIILPNAEAGVEERALDIGTIVAVPDKLIDVNGDQIDIKVGDKIIFSTFTTFDLKYKGKEVYSINGKDIVAIL</sequence>
<keyword evidence="1" id="KW-0143">Chaperone</keyword>
<dbReference type="SMART" id="SM00883">
    <property type="entry name" value="Cpn10"/>
    <property type="match status" value="1"/>
</dbReference>
<dbReference type="SUPFAM" id="SSF50129">
    <property type="entry name" value="GroES-like"/>
    <property type="match status" value="1"/>
</dbReference>
<dbReference type="Pfam" id="PF00166">
    <property type="entry name" value="Cpn10"/>
    <property type="match status" value="1"/>
</dbReference>
<proteinExistence type="predicted"/>
<dbReference type="Gene3D" id="2.30.33.40">
    <property type="entry name" value="GroES chaperonin"/>
    <property type="match status" value="1"/>
</dbReference>
<dbReference type="GO" id="GO:0044183">
    <property type="term" value="F:protein folding chaperone"/>
    <property type="evidence" value="ECO:0007669"/>
    <property type="project" value="InterPro"/>
</dbReference>
<reference evidence="2" key="1">
    <citation type="submission" date="2020-03" db="EMBL/GenBank/DDBJ databases">
        <title>The deep terrestrial virosphere.</title>
        <authorList>
            <person name="Holmfeldt K."/>
            <person name="Nilsson E."/>
            <person name="Simone D."/>
            <person name="Lopez-Fernandez M."/>
            <person name="Wu X."/>
            <person name="de Brujin I."/>
            <person name="Lundin D."/>
            <person name="Andersson A."/>
            <person name="Bertilsson S."/>
            <person name="Dopson M."/>
        </authorList>
    </citation>
    <scope>NUCLEOTIDE SEQUENCE</scope>
    <source>
        <strain evidence="2">TM448B00242</strain>
    </source>
</reference>
<gene>
    <name evidence="2" type="ORF">TM448B00242_0004</name>
</gene>
<dbReference type="InterPro" id="IPR037124">
    <property type="entry name" value="Chaperonin_GroES_sf"/>
</dbReference>
<accession>A0A6M3X9G9</accession>
<organism evidence="2">
    <name type="scientific">viral metagenome</name>
    <dbReference type="NCBI Taxonomy" id="1070528"/>
    <lineage>
        <taxon>unclassified sequences</taxon>
        <taxon>metagenomes</taxon>
        <taxon>organismal metagenomes</taxon>
    </lineage>
</organism>
<protein>
    <submittedName>
        <fullName evidence="2">Putative chaperonin</fullName>
    </submittedName>
</protein>
<dbReference type="AlphaFoldDB" id="A0A6M3X9G9"/>
<evidence type="ECO:0000256" key="1">
    <source>
        <dbReference type="ARBA" id="ARBA00023186"/>
    </source>
</evidence>
<evidence type="ECO:0000313" key="2">
    <source>
        <dbReference type="EMBL" id="QJH94530.1"/>
    </source>
</evidence>
<name>A0A6M3X9G9_9ZZZZ</name>